<protein>
    <submittedName>
        <fullName evidence="2">Cytoskeletal protein CcmA (Bactofilin family)</fullName>
    </submittedName>
</protein>
<accession>A0A841HIP3</accession>
<dbReference type="PANTHER" id="PTHR35024:SF4">
    <property type="entry name" value="POLYMER-FORMING CYTOSKELETAL PROTEIN"/>
    <property type="match status" value="1"/>
</dbReference>
<reference evidence="2 3" key="1">
    <citation type="submission" date="2020-08" db="EMBL/GenBank/DDBJ databases">
        <title>Genomic Encyclopedia of Type Strains, Phase IV (KMG-IV): sequencing the most valuable type-strain genomes for metagenomic binning, comparative biology and taxonomic classification.</title>
        <authorList>
            <person name="Goeker M."/>
        </authorList>
    </citation>
    <scope>NUCLEOTIDE SEQUENCE [LARGE SCALE GENOMIC DNA]</scope>
    <source>
        <strain evidence="2 3">DSM 26723</strain>
    </source>
</reference>
<comment type="caution">
    <text evidence="2">The sequence shown here is derived from an EMBL/GenBank/DDBJ whole genome shotgun (WGS) entry which is preliminary data.</text>
</comment>
<dbReference type="EMBL" id="JACHHZ010000002">
    <property type="protein sequence ID" value="MBB6092583.1"/>
    <property type="molecule type" value="Genomic_DNA"/>
</dbReference>
<dbReference type="Pfam" id="PF04519">
    <property type="entry name" value="Bactofilin"/>
    <property type="match status" value="1"/>
</dbReference>
<evidence type="ECO:0000313" key="2">
    <source>
        <dbReference type="EMBL" id="MBB6092583.1"/>
    </source>
</evidence>
<evidence type="ECO:0000313" key="3">
    <source>
        <dbReference type="Proteomes" id="UP000588068"/>
    </source>
</evidence>
<dbReference type="PANTHER" id="PTHR35024">
    <property type="entry name" value="HYPOTHETICAL CYTOSOLIC PROTEIN"/>
    <property type="match status" value="1"/>
</dbReference>
<evidence type="ECO:0000256" key="1">
    <source>
        <dbReference type="ARBA" id="ARBA00044755"/>
    </source>
</evidence>
<comment type="similarity">
    <text evidence="1">Belongs to the bactofilin family.</text>
</comment>
<dbReference type="Proteomes" id="UP000588068">
    <property type="component" value="Unassembled WGS sequence"/>
</dbReference>
<proteinExistence type="inferred from homology"/>
<gene>
    <name evidence="2" type="ORF">HNQ60_001461</name>
</gene>
<dbReference type="RefSeq" id="WP_184330371.1">
    <property type="nucleotide sequence ID" value="NZ_JACHHZ010000002.1"/>
</dbReference>
<dbReference type="AlphaFoldDB" id="A0A841HIP3"/>
<name>A0A841HIP3_9GAMM</name>
<sequence>MADNLRRRATDKIASSPTFIGAGTTLTGNLNCEGDLIVGGIVIGDSKVRGAVTLSDGGRWEGRLQAANVVVAGEWHGEIIASEKLEIRKTARIHGAVTARSIAIAQGAVIEGEMAVTSGQPVIHYDEKRKED</sequence>
<dbReference type="InterPro" id="IPR007607">
    <property type="entry name" value="BacA/B"/>
</dbReference>
<organism evidence="2 3">
    <name type="scientific">Povalibacter uvarum</name>
    <dbReference type="NCBI Taxonomy" id="732238"/>
    <lineage>
        <taxon>Bacteria</taxon>
        <taxon>Pseudomonadati</taxon>
        <taxon>Pseudomonadota</taxon>
        <taxon>Gammaproteobacteria</taxon>
        <taxon>Steroidobacterales</taxon>
        <taxon>Steroidobacteraceae</taxon>
        <taxon>Povalibacter</taxon>
    </lineage>
</organism>
<keyword evidence="3" id="KW-1185">Reference proteome</keyword>